<evidence type="ECO:0000313" key="8">
    <source>
        <dbReference type="Proteomes" id="UP000019140"/>
    </source>
</evidence>
<keyword evidence="5" id="KW-0472">Membrane</keyword>
<evidence type="ECO:0008006" key="9">
    <source>
        <dbReference type="Google" id="ProtNLM"/>
    </source>
</evidence>
<evidence type="ECO:0000256" key="1">
    <source>
        <dbReference type="ARBA" id="ARBA00004533"/>
    </source>
</evidence>
<evidence type="ECO:0000256" key="6">
    <source>
        <dbReference type="ARBA" id="ARBA00023315"/>
    </source>
</evidence>
<dbReference type="Pfam" id="PF03279">
    <property type="entry name" value="Lip_A_acyltrans"/>
    <property type="match status" value="1"/>
</dbReference>
<dbReference type="InterPro" id="IPR004960">
    <property type="entry name" value="LipA_acyltrans"/>
</dbReference>
<name>W4MG90_9BACT</name>
<dbReference type="AlphaFoldDB" id="W4MG90"/>
<dbReference type="GO" id="GO:0009247">
    <property type="term" value="P:glycolipid biosynthetic process"/>
    <property type="evidence" value="ECO:0007669"/>
    <property type="project" value="UniProtKB-ARBA"/>
</dbReference>
<proteinExistence type="predicted"/>
<accession>W4MG90</accession>
<dbReference type="PANTHER" id="PTHR30606">
    <property type="entry name" value="LIPID A BIOSYNTHESIS LAUROYL ACYLTRANSFERASE"/>
    <property type="match status" value="1"/>
</dbReference>
<dbReference type="PIRSF" id="PIRSF026649">
    <property type="entry name" value="MsbB"/>
    <property type="match status" value="1"/>
</dbReference>
<protein>
    <recommendedName>
        <fullName evidence="9">Lipid A biosynthesis acyltransferase</fullName>
    </recommendedName>
</protein>
<evidence type="ECO:0000313" key="7">
    <source>
        <dbReference type="EMBL" id="ETX08697.1"/>
    </source>
</evidence>
<comment type="caution">
    <text evidence="7">The sequence shown here is derived from an EMBL/GenBank/DDBJ whole genome shotgun (WGS) entry which is preliminary data.</text>
</comment>
<evidence type="ECO:0000256" key="2">
    <source>
        <dbReference type="ARBA" id="ARBA00022475"/>
    </source>
</evidence>
<keyword evidence="6" id="KW-0012">Acyltransferase</keyword>
<dbReference type="GO" id="GO:0016746">
    <property type="term" value="F:acyltransferase activity"/>
    <property type="evidence" value="ECO:0007669"/>
    <property type="project" value="UniProtKB-KW"/>
</dbReference>
<evidence type="ECO:0000256" key="3">
    <source>
        <dbReference type="ARBA" id="ARBA00022519"/>
    </source>
</evidence>
<evidence type="ECO:0000256" key="5">
    <source>
        <dbReference type="ARBA" id="ARBA00023136"/>
    </source>
</evidence>
<comment type="subcellular location">
    <subcellularLocation>
        <location evidence="1">Cell inner membrane</location>
    </subcellularLocation>
</comment>
<gene>
    <name evidence="7" type="ORF">ETSY2_03915</name>
</gene>
<keyword evidence="3" id="KW-0997">Cell inner membrane</keyword>
<dbReference type="CDD" id="cd07984">
    <property type="entry name" value="LPLAT_LABLAT-like"/>
    <property type="match status" value="1"/>
</dbReference>
<dbReference type="Proteomes" id="UP000019140">
    <property type="component" value="Unassembled WGS sequence"/>
</dbReference>
<organism evidence="7 8">
    <name type="scientific">Candidatus Entotheonella gemina</name>
    <dbReference type="NCBI Taxonomy" id="1429439"/>
    <lineage>
        <taxon>Bacteria</taxon>
        <taxon>Pseudomonadati</taxon>
        <taxon>Nitrospinota/Tectimicrobiota group</taxon>
        <taxon>Candidatus Tectimicrobiota</taxon>
        <taxon>Candidatus Entotheonellia</taxon>
        <taxon>Candidatus Entotheonellales</taxon>
        <taxon>Candidatus Entotheonellaceae</taxon>
        <taxon>Candidatus Entotheonella</taxon>
    </lineage>
</organism>
<keyword evidence="2" id="KW-1003">Cell membrane</keyword>
<sequence length="289" mass="32967">MYTILVGALNGLTTLPPRLAYGLGERLGDLVYAGLASRRRVTLDNLALALGDWQSPRERQVMAREVFRNLGRHVVDFAHLRHINAARFQQMCMDWEEAARLDAMAARGHGLLVISAHLGSWELLPAVALLLRTPVNVIVRPPDNLTVQRLSEVYRQRCGYRTIGSRQQALREALRALHRREVVGVLMDQSSVREEAVEVAFLGIKTFTPMGPALLALRAKCPVVGMFLVGEAPGRHRVVVTEEIPIARTGDMRRDLEENSRRFNEVIETQIRQHPEQWFWLHRRWKKRP</sequence>
<dbReference type="PANTHER" id="PTHR30606:SF10">
    <property type="entry name" value="PHOSPHATIDYLINOSITOL MANNOSIDE ACYLTRANSFERASE"/>
    <property type="match status" value="1"/>
</dbReference>
<reference evidence="7 8" key="1">
    <citation type="journal article" date="2014" name="Nature">
        <title>An environmental bacterial taxon with a large and distinct metabolic repertoire.</title>
        <authorList>
            <person name="Wilson M.C."/>
            <person name="Mori T."/>
            <person name="Ruckert C."/>
            <person name="Uria A.R."/>
            <person name="Helf M.J."/>
            <person name="Takada K."/>
            <person name="Gernert C."/>
            <person name="Steffens U.A."/>
            <person name="Heycke N."/>
            <person name="Schmitt S."/>
            <person name="Rinke C."/>
            <person name="Helfrich E.J."/>
            <person name="Brachmann A.O."/>
            <person name="Gurgui C."/>
            <person name="Wakimoto T."/>
            <person name="Kracht M."/>
            <person name="Crusemann M."/>
            <person name="Hentschel U."/>
            <person name="Abe I."/>
            <person name="Matsunaga S."/>
            <person name="Kalinowski J."/>
            <person name="Takeyama H."/>
            <person name="Piel J."/>
        </authorList>
    </citation>
    <scope>NUCLEOTIDE SEQUENCE [LARGE SCALE GENOMIC DNA]</scope>
    <source>
        <strain evidence="8">TSY2</strain>
    </source>
</reference>
<dbReference type="HOGENOM" id="CLU_049421_4_0_7"/>
<dbReference type="EMBL" id="AZHX01000155">
    <property type="protein sequence ID" value="ETX08697.1"/>
    <property type="molecule type" value="Genomic_DNA"/>
</dbReference>
<keyword evidence="8" id="KW-1185">Reference proteome</keyword>
<dbReference type="GO" id="GO:0005886">
    <property type="term" value="C:plasma membrane"/>
    <property type="evidence" value="ECO:0007669"/>
    <property type="project" value="UniProtKB-SubCell"/>
</dbReference>
<evidence type="ECO:0000256" key="4">
    <source>
        <dbReference type="ARBA" id="ARBA00022679"/>
    </source>
</evidence>
<keyword evidence="4" id="KW-0808">Transferase</keyword>